<dbReference type="EMBL" id="UINC01112014">
    <property type="protein sequence ID" value="SVC80643.1"/>
    <property type="molecule type" value="Genomic_DNA"/>
</dbReference>
<reference evidence="1" key="1">
    <citation type="submission" date="2018-05" db="EMBL/GenBank/DDBJ databases">
        <authorList>
            <person name="Lanie J.A."/>
            <person name="Ng W.-L."/>
            <person name="Kazmierczak K.M."/>
            <person name="Andrzejewski T.M."/>
            <person name="Davidsen T.M."/>
            <person name="Wayne K.J."/>
            <person name="Tettelin H."/>
            <person name="Glass J.I."/>
            <person name="Rusch D."/>
            <person name="Podicherti R."/>
            <person name="Tsui H.-C.T."/>
            <person name="Winkler M.E."/>
        </authorList>
    </citation>
    <scope>NUCLEOTIDE SEQUENCE</scope>
</reference>
<name>A0A382Q4X4_9ZZZZ</name>
<gene>
    <name evidence="1" type="ORF">METZ01_LOCUS333497</name>
</gene>
<protein>
    <submittedName>
        <fullName evidence="1">Uncharacterized protein</fullName>
    </submittedName>
</protein>
<feature type="non-terminal residue" evidence="1">
    <location>
        <position position="33"/>
    </location>
</feature>
<evidence type="ECO:0000313" key="1">
    <source>
        <dbReference type="EMBL" id="SVC80643.1"/>
    </source>
</evidence>
<sequence length="33" mass="3832">MSAEAKVSYDLKRFSGIKRDYTPEEVERLRGSI</sequence>
<organism evidence="1">
    <name type="scientific">marine metagenome</name>
    <dbReference type="NCBI Taxonomy" id="408172"/>
    <lineage>
        <taxon>unclassified sequences</taxon>
        <taxon>metagenomes</taxon>
        <taxon>ecological metagenomes</taxon>
    </lineage>
</organism>
<accession>A0A382Q4X4</accession>
<dbReference type="AlphaFoldDB" id="A0A382Q4X4"/>
<proteinExistence type="predicted"/>
<feature type="non-terminal residue" evidence="1">
    <location>
        <position position="1"/>
    </location>
</feature>